<dbReference type="Proteomes" id="UP001519332">
    <property type="component" value="Unassembled WGS sequence"/>
</dbReference>
<keyword evidence="11" id="KW-1185">Reference proteome</keyword>
<evidence type="ECO:0000256" key="6">
    <source>
        <dbReference type="ARBA" id="ARBA00038076"/>
    </source>
</evidence>
<accession>A0ABS4T8K0</accession>
<gene>
    <name evidence="10" type="ORF">JOF56_001129</name>
</gene>
<protein>
    <submittedName>
        <fullName evidence="10">ABC transport system permease protein</fullName>
    </submittedName>
</protein>
<sequence length="388" mass="39754">MAPWDTVRLGMIGLRTRPLRTVLAALGIAIGIAALIAVVGVPASNQAALRNELAGLGPNLLTVAPGADPLTGKKAVLPAESVTMIKRIGPVQSVSAIGMTTASVRRTDRVPSTEGGGLRVVAGNLDLLGVLNARVRTGGFLDAATERFPVTVLGARAAQLLAVGPGVLVWIKDRWFTVAGVLEPVPLAPEVDNSVMVGWPAAQTYLGFDGRPGQIYVRADERAVDDVKSVLGRTTNPARPNEVLVSRPSDALAAQRLVDQAYSSLFIGLGAVALLVGGIGVANTMVISVLERRREIGLRRALGASRRQIGGQFLTESIALAGLGGGLGVLLGTAVTAGYSAYQGWPTVLPAGMLAGGVGAAVLIGVIAGVYPAARAARLTPTEALATT</sequence>
<comment type="subcellular location">
    <subcellularLocation>
        <location evidence="1">Cell membrane</location>
        <topology evidence="1">Multi-pass membrane protein</topology>
    </subcellularLocation>
</comment>
<keyword evidence="5 7" id="KW-0472">Membrane</keyword>
<keyword evidence="2" id="KW-1003">Cell membrane</keyword>
<dbReference type="Pfam" id="PF02687">
    <property type="entry name" value="FtsX"/>
    <property type="match status" value="1"/>
</dbReference>
<comment type="caution">
    <text evidence="10">The sequence shown here is derived from an EMBL/GenBank/DDBJ whole genome shotgun (WGS) entry which is preliminary data.</text>
</comment>
<feature type="domain" description="MacB-like periplasmic core" evidence="9">
    <location>
        <begin position="21"/>
        <end position="226"/>
    </location>
</feature>
<evidence type="ECO:0000259" key="8">
    <source>
        <dbReference type="Pfam" id="PF02687"/>
    </source>
</evidence>
<keyword evidence="4 7" id="KW-1133">Transmembrane helix</keyword>
<dbReference type="PANTHER" id="PTHR30572">
    <property type="entry name" value="MEMBRANE COMPONENT OF TRANSPORTER-RELATED"/>
    <property type="match status" value="1"/>
</dbReference>
<evidence type="ECO:0000256" key="4">
    <source>
        <dbReference type="ARBA" id="ARBA00022989"/>
    </source>
</evidence>
<dbReference type="EMBL" id="JAGINW010000001">
    <property type="protein sequence ID" value="MBP2320744.1"/>
    <property type="molecule type" value="Genomic_DNA"/>
</dbReference>
<feature type="transmembrane region" description="Helical" evidence="7">
    <location>
        <begin position="348"/>
        <end position="371"/>
    </location>
</feature>
<evidence type="ECO:0000313" key="11">
    <source>
        <dbReference type="Proteomes" id="UP001519332"/>
    </source>
</evidence>
<dbReference type="PANTHER" id="PTHR30572:SF4">
    <property type="entry name" value="ABC TRANSPORTER PERMEASE YTRF"/>
    <property type="match status" value="1"/>
</dbReference>
<evidence type="ECO:0000313" key="10">
    <source>
        <dbReference type="EMBL" id="MBP2320744.1"/>
    </source>
</evidence>
<organism evidence="10 11">
    <name type="scientific">Kibdelosporangium banguiense</name>
    <dbReference type="NCBI Taxonomy" id="1365924"/>
    <lineage>
        <taxon>Bacteria</taxon>
        <taxon>Bacillati</taxon>
        <taxon>Actinomycetota</taxon>
        <taxon>Actinomycetes</taxon>
        <taxon>Pseudonocardiales</taxon>
        <taxon>Pseudonocardiaceae</taxon>
        <taxon>Kibdelosporangium</taxon>
    </lineage>
</organism>
<evidence type="ECO:0000256" key="7">
    <source>
        <dbReference type="SAM" id="Phobius"/>
    </source>
</evidence>
<name>A0ABS4T8K0_9PSEU</name>
<feature type="transmembrane region" description="Helical" evidence="7">
    <location>
        <begin position="21"/>
        <end position="41"/>
    </location>
</feature>
<reference evidence="10 11" key="1">
    <citation type="submission" date="2021-03" db="EMBL/GenBank/DDBJ databases">
        <title>Sequencing the genomes of 1000 actinobacteria strains.</title>
        <authorList>
            <person name="Klenk H.-P."/>
        </authorList>
    </citation>
    <scope>NUCLEOTIDE SEQUENCE [LARGE SCALE GENOMIC DNA]</scope>
    <source>
        <strain evidence="10 11">DSM 46670</strain>
    </source>
</reference>
<dbReference type="InterPro" id="IPR025857">
    <property type="entry name" value="MacB_PCD"/>
</dbReference>
<evidence type="ECO:0000256" key="5">
    <source>
        <dbReference type="ARBA" id="ARBA00023136"/>
    </source>
</evidence>
<dbReference type="Pfam" id="PF12704">
    <property type="entry name" value="MacB_PCD"/>
    <property type="match status" value="1"/>
</dbReference>
<dbReference type="RefSeq" id="WP_245378162.1">
    <property type="nucleotide sequence ID" value="NZ_JAGINW010000001.1"/>
</dbReference>
<proteinExistence type="inferred from homology"/>
<keyword evidence="3 7" id="KW-0812">Transmembrane</keyword>
<feature type="transmembrane region" description="Helical" evidence="7">
    <location>
        <begin position="265"/>
        <end position="290"/>
    </location>
</feature>
<evidence type="ECO:0000256" key="1">
    <source>
        <dbReference type="ARBA" id="ARBA00004651"/>
    </source>
</evidence>
<evidence type="ECO:0000256" key="2">
    <source>
        <dbReference type="ARBA" id="ARBA00022475"/>
    </source>
</evidence>
<evidence type="ECO:0000256" key="3">
    <source>
        <dbReference type="ARBA" id="ARBA00022692"/>
    </source>
</evidence>
<dbReference type="InterPro" id="IPR003838">
    <property type="entry name" value="ABC3_permease_C"/>
</dbReference>
<feature type="domain" description="ABC3 transporter permease C-terminal" evidence="8">
    <location>
        <begin position="269"/>
        <end position="381"/>
    </location>
</feature>
<feature type="transmembrane region" description="Helical" evidence="7">
    <location>
        <begin position="317"/>
        <end position="342"/>
    </location>
</feature>
<dbReference type="InterPro" id="IPR050250">
    <property type="entry name" value="Macrolide_Exporter_MacB"/>
</dbReference>
<evidence type="ECO:0000259" key="9">
    <source>
        <dbReference type="Pfam" id="PF12704"/>
    </source>
</evidence>
<comment type="similarity">
    <text evidence="6">Belongs to the ABC-4 integral membrane protein family.</text>
</comment>